<dbReference type="PANTHER" id="PTHR33266">
    <property type="entry name" value="CHROMOSOME 15, WHOLE GENOME SHOTGUN SEQUENCE"/>
    <property type="match status" value="1"/>
</dbReference>
<dbReference type="Proteomes" id="UP000054549">
    <property type="component" value="Unassembled WGS sequence"/>
</dbReference>
<dbReference type="PANTHER" id="PTHR33266:SF1">
    <property type="entry name" value="F-BOX DOMAIN-CONTAINING PROTEIN"/>
    <property type="match status" value="1"/>
</dbReference>
<dbReference type="EMBL" id="KN818277">
    <property type="protein sequence ID" value="KIL61974.1"/>
    <property type="molecule type" value="Genomic_DNA"/>
</dbReference>
<reference evidence="1 2" key="1">
    <citation type="submission" date="2014-04" db="EMBL/GenBank/DDBJ databases">
        <title>Evolutionary Origins and Diversification of the Mycorrhizal Mutualists.</title>
        <authorList>
            <consortium name="DOE Joint Genome Institute"/>
            <consortium name="Mycorrhizal Genomics Consortium"/>
            <person name="Kohler A."/>
            <person name="Kuo A."/>
            <person name="Nagy L.G."/>
            <person name="Floudas D."/>
            <person name="Copeland A."/>
            <person name="Barry K.W."/>
            <person name="Cichocki N."/>
            <person name="Veneault-Fourrey C."/>
            <person name="LaButti K."/>
            <person name="Lindquist E.A."/>
            <person name="Lipzen A."/>
            <person name="Lundell T."/>
            <person name="Morin E."/>
            <person name="Murat C."/>
            <person name="Riley R."/>
            <person name="Ohm R."/>
            <person name="Sun H."/>
            <person name="Tunlid A."/>
            <person name="Henrissat B."/>
            <person name="Grigoriev I.V."/>
            <person name="Hibbett D.S."/>
            <person name="Martin F."/>
        </authorList>
    </citation>
    <scope>NUCLEOTIDE SEQUENCE [LARGE SCALE GENOMIC DNA]</scope>
    <source>
        <strain evidence="1 2">Koide BX008</strain>
    </source>
</reference>
<name>A0A0C2T5Y9_AMAMK</name>
<proteinExistence type="predicted"/>
<dbReference type="InParanoid" id="A0A0C2T5Y9"/>
<evidence type="ECO:0000313" key="1">
    <source>
        <dbReference type="EMBL" id="KIL61974.1"/>
    </source>
</evidence>
<dbReference type="HOGENOM" id="CLU_009568_3_0_1"/>
<protein>
    <submittedName>
        <fullName evidence="1">Uncharacterized protein</fullName>
    </submittedName>
</protein>
<keyword evidence="2" id="KW-1185">Reference proteome</keyword>
<evidence type="ECO:0000313" key="2">
    <source>
        <dbReference type="Proteomes" id="UP000054549"/>
    </source>
</evidence>
<accession>A0A0C2T5Y9</accession>
<sequence length="871" mass="98283">MVARLYEASGIVLDDIDMHDAEAVADDDTLDRLASLDSEGFLVHMRNDTTDFKQAFFIHQAILVEAKGLEYAGNFTLNYPNFMNHPSFTSAMLDAYSNKDYGAILSWRPCLSPTLPRNAQRGAIKIAMAKQYSVPYKGQVATLFAEFVQIHALKARHDIKLYANVIPVIQSSGTGKSRMLTETGKTLFTLPFCAREEGAIGWPPADNNIRDYLMRSPDSQFSMETHIIFIAFLAAIFAEMEDVLKSFGTQDIDTLRQKWHTYMEPALGSSTIPTRDRFYANVLKRTKDYKFEIGSQNSKLPQLLPYSEDEEDANLRRMFFAQLADHVNRLSLEFLRTKVIALLTVIPNKVLLVYIDEAQTFCERYWAFQRVLWTLKEHGMLWFSFMGTNPALSELVPAAADLKSLRLADETLVLLPPYTALGFDQNIIDLSPHQTVTMGQVSSLDWICTFGRPLWKASCTGGGDETEAAFFRDAKIKLLCSTEFVKSYHQVFAILSYTVCLDLVLGNQKAAQLAETSVAKHMRLLIEVNDNRTICFTQASSEPVLALVGASIAAKPKNLRPIIDQLTSKLCGNGLVDKGRHGELLARMILFLARIQTCPPRCLTPRSTPLLFATPVPVVHFLKTLFGELWNKTPGHERFEKDLEGGYVNFYHFTLTRDAMPVKEDLNFEANLWTRGTALQSRFKQTDIDGHIPLYWGPINDDAVLDPSNFSSLDYQMKFQEPGEALSADKIQRPPSDRSSVKRLSHPFIALFLDMGCKDNYTSTNSRLWLETGAETLQRFNSLNMTELPPPRQENVKKAIEELELDPNRYCINARGCDERVFGVLKTMLVDVTEVTSKAQGQIVETMQPLHHLDLASGCCKWIKDYSVSHN</sequence>
<dbReference type="OrthoDB" id="107110at2759"/>
<organism evidence="1 2">
    <name type="scientific">Amanita muscaria (strain Koide BX008)</name>
    <dbReference type="NCBI Taxonomy" id="946122"/>
    <lineage>
        <taxon>Eukaryota</taxon>
        <taxon>Fungi</taxon>
        <taxon>Dikarya</taxon>
        <taxon>Basidiomycota</taxon>
        <taxon>Agaricomycotina</taxon>
        <taxon>Agaricomycetes</taxon>
        <taxon>Agaricomycetidae</taxon>
        <taxon>Agaricales</taxon>
        <taxon>Pluteineae</taxon>
        <taxon>Amanitaceae</taxon>
        <taxon>Amanita</taxon>
    </lineage>
</organism>
<dbReference type="STRING" id="946122.A0A0C2T5Y9"/>
<dbReference type="AlphaFoldDB" id="A0A0C2T5Y9"/>
<gene>
    <name evidence="1" type="ORF">M378DRAFT_166310</name>
</gene>